<dbReference type="Pfam" id="PF03389">
    <property type="entry name" value="MobA_MobL"/>
    <property type="match status" value="1"/>
</dbReference>
<dbReference type="InterPro" id="IPR005053">
    <property type="entry name" value="MobA_MobL"/>
</dbReference>
<proteinExistence type="inferred from homology"/>
<dbReference type="RefSeq" id="WP_115311145.1">
    <property type="nucleotide sequence ID" value="NZ_UHIO01000002.1"/>
</dbReference>
<comment type="similarity">
    <text evidence="1">Belongs to the MobA/MobL family.</text>
</comment>
<organism evidence="4 5">
    <name type="scientific">Veillonella criceti</name>
    <dbReference type="NCBI Taxonomy" id="103891"/>
    <lineage>
        <taxon>Bacteria</taxon>
        <taxon>Bacillati</taxon>
        <taxon>Bacillota</taxon>
        <taxon>Negativicutes</taxon>
        <taxon>Veillonellales</taxon>
        <taxon>Veillonellaceae</taxon>
        <taxon>Veillonella</taxon>
    </lineage>
</organism>
<name>A0A380Q2K1_9FIRM</name>
<protein>
    <submittedName>
        <fullName evidence="4">DNA strand transferase</fullName>
    </submittedName>
</protein>
<dbReference type="GO" id="GO:0016740">
    <property type="term" value="F:transferase activity"/>
    <property type="evidence" value="ECO:0007669"/>
    <property type="project" value="UniProtKB-KW"/>
</dbReference>
<dbReference type="EMBL" id="UHIO01000002">
    <property type="protein sequence ID" value="SUP79487.1"/>
    <property type="molecule type" value="Genomic_DNA"/>
</dbReference>
<dbReference type="OrthoDB" id="1634048at2"/>
<evidence type="ECO:0000313" key="5">
    <source>
        <dbReference type="Proteomes" id="UP000255367"/>
    </source>
</evidence>
<feature type="domain" description="MobA/MobL protein" evidence="3">
    <location>
        <begin position="41"/>
        <end position="210"/>
    </location>
</feature>
<keyword evidence="2" id="KW-0184">Conjugation</keyword>
<dbReference type="AlphaFoldDB" id="A0A380Q2K1"/>
<dbReference type="Proteomes" id="UP000255367">
    <property type="component" value="Unassembled WGS sequence"/>
</dbReference>
<reference evidence="4 5" key="1">
    <citation type="submission" date="2018-06" db="EMBL/GenBank/DDBJ databases">
        <authorList>
            <consortium name="Pathogen Informatics"/>
            <person name="Doyle S."/>
        </authorList>
    </citation>
    <scope>NUCLEOTIDE SEQUENCE [LARGE SCALE GENOMIC DNA]</scope>
    <source>
        <strain evidence="4 5">NCTC12020</strain>
    </source>
</reference>
<keyword evidence="4" id="KW-0808">Transferase</keyword>
<accession>A0A380Q2K1</accession>
<evidence type="ECO:0000259" key="3">
    <source>
        <dbReference type="Pfam" id="PF03389"/>
    </source>
</evidence>
<evidence type="ECO:0000256" key="1">
    <source>
        <dbReference type="ARBA" id="ARBA00010873"/>
    </source>
</evidence>
<gene>
    <name evidence="4" type="primary">mobA_2</name>
    <name evidence="4" type="ORF">NCTC12020_02021</name>
</gene>
<evidence type="ECO:0000256" key="2">
    <source>
        <dbReference type="ARBA" id="ARBA00022971"/>
    </source>
</evidence>
<evidence type="ECO:0000313" key="4">
    <source>
        <dbReference type="EMBL" id="SUP79487.1"/>
    </source>
</evidence>
<dbReference type="Gene3D" id="3.30.930.30">
    <property type="match status" value="1"/>
</dbReference>
<sequence length="432" mass="50831">MAIYRCSLKVATPGSGRASFDYISREGKYKNVHGKEDCIYTETQNLPTWANDNGRKFWREEEKKMDGYRKIELALPNELSNEENVQLVQEFCQERFGDNYVYSFAVHDTDGSLSEERNIHCHIMFSERKIDKNREEPTRENYFKKSRTRKDGSISGGYKKDENICGSNRKQWLIDTRQIWENQINKRLEEKELPLVTSKSLEEQGLDRVPIDVSREDVQLYLRTKKASEDMELYLAVKASGGLTQSDIDKEKNAISFEERSIRKKQEILILTEYPKLIDRYVNRNFYEVQANEKELVELFTKRLTEGLSNEEKKRQTELEERNTLLNATAQYKPISLDGIDLVKEYYRADKQLAEEKQLLESFNSSDGNIERQKEISLAYYSYARGSYKQLGEDHFNRVKALASSKERQELENLLDIGRRVYQRQSKNRTRI</sequence>
<keyword evidence="5" id="KW-1185">Reference proteome</keyword>